<dbReference type="PANTHER" id="PTHR30435">
    <property type="entry name" value="FLAGELLAR PROTEIN"/>
    <property type="match status" value="1"/>
</dbReference>
<evidence type="ECO:0000256" key="1">
    <source>
        <dbReference type="ARBA" id="ARBA00004117"/>
    </source>
</evidence>
<evidence type="ECO:0000256" key="4">
    <source>
        <dbReference type="ARBA" id="ARBA00023143"/>
    </source>
</evidence>
<dbReference type="InterPro" id="IPR019776">
    <property type="entry name" value="Flagellar_basal_body_rod_CS"/>
</dbReference>
<keyword evidence="9" id="KW-1185">Reference proteome</keyword>
<keyword evidence="8" id="KW-0969">Cilium</keyword>
<evidence type="ECO:0000313" key="8">
    <source>
        <dbReference type="EMBL" id="MFD2670109.1"/>
    </source>
</evidence>
<feature type="domain" description="Flagellar basal body rod protein N-terminal" evidence="7">
    <location>
        <begin position="13"/>
        <end position="39"/>
    </location>
</feature>
<comment type="subcellular location">
    <subcellularLocation>
        <location evidence="1 6">Bacterial flagellum basal body</location>
    </subcellularLocation>
</comment>
<gene>
    <name evidence="8" type="primary">flgB</name>
    <name evidence="8" type="ORF">ACFSUC_00630</name>
</gene>
<sequence length="133" mass="14970">MDLLNTRHLSLIESTLDASALRQKVIANNIANVDTPNFKRSDVKFEQLLAEQMNGGQTLTGMRTNERHIPIGNIGLPQQNVEVDQSTAFNNNGNNVDMDYEMALMAKNQLRYNTLVQQMNHDLKMIRTAIGRG</sequence>
<accession>A0ABW5R6S3</accession>
<comment type="function">
    <text evidence="5 6">Structural component of flagellum, the bacterial motility apparatus. Part of the rod structure of flagellar basal body.</text>
</comment>
<keyword evidence="8" id="KW-0282">Flagellum</keyword>
<dbReference type="NCBIfam" id="TIGR01396">
    <property type="entry name" value="FlgB"/>
    <property type="match status" value="1"/>
</dbReference>
<dbReference type="InterPro" id="IPR001444">
    <property type="entry name" value="Flag_bb_rod_N"/>
</dbReference>
<comment type="similarity">
    <text evidence="2 6">Belongs to the flagella basal body rod proteins family.</text>
</comment>
<dbReference type="PIRSF" id="PIRSF002889">
    <property type="entry name" value="Rod_FlgB"/>
    <property type="match status" value="1"/>
</dbReference>
<keyword evidence="4 6" id="KW-0975">Bacterial flagellum</keyword>
<comment type="subunit">
    <text evidence="6">The basal body constitutes a major portion of the flagellar organelle and consists of a number of rings mounted on a central rod.</text>
</comment>
<protein>
    <recommendedName>
        <fullName evidence="3 6">Flagellar basal body rod protein FlgB</fullName>
    </recommendedName>
</protein>
<dbReference type="PANTHER" id="PTHR30435:SF12">
    <property type="entry name" value="FLAGELLAR BASAL BODY ROD PROTEIN FLGB"/>
    <property type="match status" value="1"/>
</dbReference>
<evidence type="ECO:0000259" key="7">
    <source>
        <dbReference type="Pfam" id="PF00460"/>
    </source>
</evidence>
<evidence type="ECO:0000256" key="5">
    <source>
        <dbReference type="ARBA" id="ARBA00024934"/>
    </source>
</evidence>
<keyword evidence="8" id="KW-0966">Cell projection</keyword>
<evidence type="ECO:0000256" key="3">
    <source>
        <dbReference type="ARBA" id="ARBA00014376"/>
    </source>
</evidence>
<name>A0ABW5R6S3_9BACL</name>
<reference evidence="9" key="1">
    <citation type="journal article" date="2019" name="Int. J. Syst. Evol. Microbiol.">
        <title>The Global Catalogue of Microorganisms (GCM) 10K type strain sequencing project: providing services to taxonomists for standard genome sequencing and annotation.</title>
        <authorList>
            <consortium name="The Broad Institute Genomics Platform"/>
            <consortium name="The Broad Institute Genome Sequencing Center for Infectious Disease"/>
            <person name="Wu L."/>
            <person name="Ma J."/>
        </authorList>
    </citation>
    <scope>NUCLEOTIDE SEQUENCE [LARGE SCALE GENOMIC DNA]</scope>
    <source>
        <strain evidence="9">KCTC 33676</strain>
    </source>
</reference>
<dbReference type="PROSITE" id="PS00588">
    <property type="entry name" value="FLAGELLA_BB_ROD"/>
    <property type="match status" value="1"/>
</dbReference>
<evidence type="ECO:0000256" key="2">
    <source>
        <dbReference type="ARBA" id="ARBA00009677"/>
    </source>
</evidence>
<evidence type="ECO:0000313" key="9">
    <source>
        <dbReference type="Proteomes" id="UP001597497"/>
    </source>
</evidence>
<organism evidence="8 9">
    <name type="scientific">Marinicrinis sediminis</name>
    <dbReference type="NCBI Taxonomy" id="1652465"/>
    <lineage>
        <taxon>Bacteria</taxon>
        <taxon>Bacillati</taxon>
        <taxon>Bacillota</taxon>
        <taxon>Bacilli</taxon>
        <taxon>Bacillales</taxon>
        <taxon>Paenibacillaceae</taxon>
    </lineage>
</organism>
<dbReference type="Proteomes" id="UP001597497">
    <property type="component" value="Unassembled WGS sequence"/>
</dbReference>
<dbReference type="InterPro" id="IPR006300">
    <property type="entry name" value="FlgB"/>
</dbReference>
<proteinExistence type="inferred from homology"/>
<dbReference type="RefSeq" id="WP_379927451.1">
    <property type="nucleotide sequence ID" value="NZ_JBHUMM010000001.1"/>
</dbReference>
<evidence type="ECO:0000256" key="6">
    <source>
        <dbReference type="PIRNR" id="PIRNR002889"/>
    </source>
</evidence>
<dbReference type="Pfam" id="PF00460">
    <property type="entry name" value="Flg_bb_rod"/>
    <property type="match status" value="1"/>
</dbReference>
<comment type="caution">
    <text evidence="8">The sequence shown here is derived from an EMBL/GenBank/DDBJ whole genome shotgun (WGS) entry which is preliminary data.</text>
</comment>
<dbReference type="EMBL" id="JBHUMM010000001">
    <property type="protein sequence ID" value="MFD2670109.1"/>
    <property type="molecule type" value="Genomic_DNA"/>
</dbReference>